<sequence length="313" mass="34932">MFVNFVVILLSISYVESTIHMKSIKLSKSVIYDCMDIYEQPSLSHPLLKHHNIQLYWFSEYICKQKAQKRVECPSGTIPILRTEKENVIYSQEYLNHHLTFLTAQYPGTHTAGMRTEVTNIFRGVGAGINTYDLSIGKNQSSIAQTYVASQANDDANSIQVGWDDYLATHDHGRTGWLGKHGTCCFNVQCPGFVQVAKDFPLSEPLYNELFNLSGDGAHFVGFGRNVTSNPRGPSRPMGNGRLPDKDDRLWSASLDHLTIIDSNYIIVGFDKLKPVPLVDSNKCYDVHYLGYVNEDVGVSMSYGGPGGFKCGD</sequence>
<dbReference type="InterPro" id="IPR004314">
    <property type="entry name" value="Neprosin"/>
</dbReference>
<name>D7MI34_ARALL</name>
<protein>
    <recommendedName>
        <fullName evidence="2">Neprosin PEP catalytic domain-containing protein</fullName>
    </recommendedName>
</protein>
<keyword evidence="1" id="KW-0732">Signal</keyword>
<dbReference type="PANTHER" id="PTHR31589">
    <property type="entry name" value="PROTEIN, PUTATIVE (DUF239)-RELATED-RELATED"/>
    <property type="match status" value="1"/>
</dbReference>
<gene>
    <name evidence="3" type="ORF">ARALYDRAFT_330240</name>
</gene>
<dbReference type="Proteomes" id="UP000008694">
    <property type="component" value="Unassembled WGS sequence"/>
</dbReference>
<dbReference type="Gramene" id="fgenesh1_pm.C_scaffold_7002467">
    <property type="protein sequence ID" value="fgenesh1_pm.C_scaffold_7002467"/>
    <property type="gene ID" value="fgenesh1_pm.C_scaffold_7002467"/>
</dbReference>
<organism evidence="4">
    <name type="scientific">Arabidopsis lyrata subsp. lyrata</name>
    <name type="common">Lyre-leaved rock-cress</name>
    <dbReference type="NCBI Taxonomy" id="81972"/>
    <lineage>
        <taxon>Eukaryota</taxon>
        <taxon>Viridiplantae</taxon>
        <taxon>Streptophyta</taxon>
        <taxon>Embryophyta</taxon>
        <taxon>Tracheophyta</taxon>
        <taxon>Spermatophyta</taxon>
        <taxon>Magnoliopsida</taxon>
        <taxon>eudicotyledons</taxon>
        <taxon>Gunneridae</taxon>
        <taxon>Pentapetalae</taxon>
        <taxon>rosids</taxon>
        <taxon>malvids</taxon>
        <taxon>Brassicales</taxon>
        <taxon>Brassicaceae</taxon>
        <taxon>Camelineae</taxon>
        <taxon>Arabidopsis</taxon>
    </lineage>
</organism>
<dbReference type="InterPro" id="IPR025521">
    <property type="entry name" value="Neprosin_propep"/>
</dbReference>
<keyword evidence="4" id="KW-1185">Reference proteome</keyword>
<evidence type="ECO:0000256" key="1">
    <source>
        <dbReference type="SAM" id="SignalP"/>
    </source>
</evidence>
<dbReference type="Pfam" id="PF03080">
    <property type="entry name" value="Neprosin"/>
    <property type="match status" value="2"/>
</dbReference>
<dbReference type="EMBL" id="GL348719">
    <property type="protein sequence ID" value="EFH46742.1"/>
    <property type="molecule type" value="Genomic_DNA"/>
</dbReference>
<feature type="chain" id="PRO_5003104064" description="Neprosin PEP catalytic domain-containing protein" evidence="1">
    <location>
        <begin position="18"/>
        <end position="313"/>
    </location>
</feature>
<proteinExistence type="predicted"/>
<dbReference type="PANTHER" id="PTHR31589:SF67">
    <property type="entry name" value="NEPROSIN DOMAIN-CONTAINING PROTEIN-RELATED"/>
    <property type="match status" value="1"/>
</dbReference>
<dbReference type="Pfam" id="PF14365">
    <property type="entry name" value="Neprosin_AP"/>
    <property type="match status" value="1"/>
</dbReference>
<evidence type="ECO:0000259" key="2">
    <source>
        <dbReference type="PROSITE" id="PS52045"/>
    </source>
</evidence>
<dbReference type="InterPro" id="IPR053168">
    <property type="entry name" value="Glutamic_endopeptidase"/>
</dbReference>
<accession>D7MI34</accession>
<feature type="signal peptide" evidence="1">
    <location>
        <begin position="1"/>
        <end position="17"/>
    </location>
</feature>
<dbReference type="STRING" id="81972.D7MI34"/>
<evidence type="ECO:0000313" key="4">
    <source>
        <dbReference type="Proteomes" id="UP000008694"/>
    </source>
</evidence>
<dbReference type="PROSITE" id="PS52045">
    <property type="entry name" value="NEPROSIN_PEP_CD"/>
    <property type="match status" value="1"/>
</dbReference>
<reference evidence="4" key="1">
    <citation type="journal article" date="2011" name="Nat. Genet.">
        <title>The Arabidopsis lyrata genome sequence and the basis of rapid genome size change.</title>
        <authorList>
            <person name="Hu T.T."/>
            <person name="Pattyn P."/>
            <person name="Bakker E.G."/>
            <person name="Cao J."/>
            <person name="Cheng J.-F."/>
            <person name="Clark R.M."/>
            <person name="Fahlgren N."/>
            <person name="Fawcett J.A."/>
            <person name="Grimwood J."/>
            <person name="Gundlach H."/>
            <person name="Haberer G."/>
            <person name="Hollister J.D."/>
            <person name="Ossowski S."/>
            <person name="Ottilar R.P."/>
            <person name="Salamov A.A."/>
            <person name="Schneeberger K."/>
            <person name="Spannagl M."/>
            <person name="Wang X."/>
            <person name="Yang L."/>
            <person name="Nasrallah M.E."/>
            <person name="Bergelson J."/>
            <person name="Carrington J.C."/>
            <person name="Gaut B.S."/>
            <person name="Schmutz J."/>
            <person name="Mayer K.F.X."/>
            <person name="Van de Peer Y."/>
            <person name="Grigoriev I.V."/>
            <person name="Nordborg M."/>
            <person name="Weigel D."/>
            <person name="Guo Y.-L."/>
        </authorList>
    </citation>
    <scope>NUCLEOTIDE SEQUENCE [LARGE SCALE GENOMIC DNA]</scope>
    <source>
        <strain evidence="4">cv. MN47</strain>
    </source>
</reference>
<feature type="domain" description="Neprosin PEP catalytic" evidence="2">
    <location>
        <begin position="1"/>
        <end position="312"/>
    </location>
</feature>
<dbReference type="HOGENOM" id="CLU_030538_1_0_1"/>
<evidence type="ECO:0000313" key="3">
    <source>
        <dbReference type="EMBL" id="EFH46742.1"/>
    </source>
</evidence>
<dbReference type="AlphaFoldDB" id="D7MI34"/>